<feature type="region of interest" description="Disordered" evidence="1">
    <location>
        <begin position="16"/>
        <end position="279"/>
    </location>
</feature>
<feature type="compositionally biased region" description="Basic and acidic residues" evidence="1">
    <location>
        <begin position="191"/>
        <end position="235"/>
    </location>
</feature>
<dbReference type="AlphaFoldDB" id="D8RM76"/>
<dbReference type="FunCoup" id="D8RM76">
    <property type="interactions" value="2701"/>
</dbReference>
<feature type="region of interest" description="Disordered" evidence="1">
    <location>
        <begin position="411"/>
        <end position="431"/>
    </location>
</feature>
<name>D8RM76_SELML</name>
<feature type="compositionally biased region" description="Basic and acidic residues" evidence="1">
    <location>
        <begin position="110"/>
        <end position="137"/>
    </location>
</feature>
<feature type="region of interest" description="Disordered" evidence="1">
    <location>
        <begin position="717"/>
        <end position="777"/>
    </location>
</feature>
<reference evidence="2 3" key="1">
    <citation type="journal article" date="2011" name="Science">
        <title>The Selaginella genome identifies genetic changes associated with the evolution of vascular plants.</title>
        <authorList>
            <person name="Banks J.A."/>
            <person name="Nishiyama T."/>
            <person name="Hasebe M."/>
            <person name="Bowman J.L."/>
            <person name="Gribskov M."/>
            <person name="dePamphilis C."/>
            <person name="Albert V.A."/>
            <person name="Aono N."/>
            <person name="Aoyama T."/>
            <person name="Ambrose B.A."/>
            <person name="Ashton N.W."/>
            <person name="Axtell M.J."/>
            <person name="Barker E."/>
            <person name="Barker M.S."/>
            <person name="Bennetzen J.L."/>
            <person name="Bonawitz N.D."/>
            <person name="Chapple C."/>
            <person name="Cheng C."/>
            <person name="Correa L.G."/>
            <person name="Dacre M."/>
            <person name="DeBarry J."/>
            <person name="Dreyer I."/>
            <person name="Elias M."/>
            <person name="Engstrom E.M."/>
            <person name="Estelle M."/>
            <person name="Feng L."/>
            <person name="Finet C."/>
            <person name="Floyd S.K."/>
            <person name="Frommer W.B."/>
            <person name="Fujita T."/>
            <person name="Gramzow L."/>
            <person name="Gutensohn M."/>
            <person name="Harholt J."/>
            <person name="Hattori M."/>
            <person name="Heyl A."/>
            <person name="Hirai T."/>
            <person name="Hiwatashi Y."/>
            <person name="Ishikawa M."/>
            <person name="Iwata M."/>
            <person name="Karol K.G."/>
            <person name="Koehler B."/>
            <person name="Kolukisaoglu U."/>
            <person name="Kubo M."/>
            <person name="Kurata T."/>
            <person name="Lalonde S."/>
            <person name="Li K."/>
            <person name="Li Y."/>
            <person name="Litt A."/>
            <person name="Lyons E."/>
            <person name="Manning G."/>
            <person name="Maruyama T."/>
            <person name="Michael T.P."/>
            <person name="Mikami K."/>
            <person name="Miyazaki S."/>
            <person name="Morinaga S."/>
            <person name="Murata T."/>
            <person name="Mueller-Roeber B."/>
            <person name="Nelson D.R."/>
            <person name="Obara M."/>
            <person name="Oguri Y."/>
            <person name="Olmstead R.G."/>
            <person name="Onodera N."/>
            <person name="Petersen B.L."/>
            <person name="Pils B."/>
            <person name="Prigge M."/>
            <person name="Rensing S.A."/>
            <person name="Riano-Pachon D.M."/>
            <person name="Roberts A.W."/>
            <person name="Sato Y."/>
            <person name="Scheller H.V."/>
            <person name="Schulz B."/>
            <person name="Schulz C."/>
            <person name="Shakirov E.V."/>
            <person name="Shibagaki N."/>
            <person name="Shinohara N."/>
            <person name="Shippen D.E."/>
            <person name="Soerensen I."/>
            <person name="Sotooka R."/>
            <person name="Sugimoto N."/>
            <person name="Sugita M."/>
            <person name="Sumikawa N."/>
            <person name="Tanurdzic M."/>
            <person name="Theissen G."/>
            <person name="Ulvskov P."/>
            <person name="Wakazuki S."/>
            <person name="Weng J.K."/>
            <person name="Willats W.W."/>
            <person name="Wipf D."/>
            <person name="Wolf P.G."/>
            <person name="Yang L."/>
            <person name="Zimmer A.D."/>
            <person name="Zhu Q."/>
            <person name="Mitros T."/>
            <person name="Hellsten U."/>
            <person name="Loque D."/>
            <person name="Otillar R."/>
            <person name="Salamov A."/>
            <person name="Schmutz J."/>
            <person name="Shapiro H."/>
            <person name="Lindquist E."/>
            <person name="Lucas S."/>
            <person name="Rokhsar D."/>
            <person name="Grigoriev I.V."/>
        </authorList>
    </citation>
    <scope>NUCLEOTIDE SEQUENCE [LARGE SCALE GENOMIC DNA]</scope>
</reference>
<evidence type="ECO:0000256" key="1">
    <source>
        <dbReference type="SAM" id="MobiDB-lite"/>
    </source>
</evidence>
<dbReference type="Gramene" id="EFJ26839">
    <property type="protein sequence ID" value="EFJ26839"/>
    <property type="gene ID" value="SELMODRAFT_441701"/>
</dbReference>
<dbReference type="STRING" id="88036.D8RM76"/>
<feature type="region of interest" description="Disordered" evidence="1">
    <location>
        <begin position="571"/>
        <end position="618"/>
    </location>
</feature>
<feature type="compositionally biased region" description="Basic and acidic residues" evidence="1">
    <location>
        <begin position="53"/>
        <end position="66"/>
    </location>
</feature>
<feature type="region of interest" description="Disordered" evidence="1">
    <location>
        <begin position="368"/>
        <end position="392"/>
    </location>
</feature>
<dbReference type="HOGENOM" id="CLU_318958_0_0_1"/>
<feature type="compositionally biased region" description="Gly residues" evidence="1">
    <location>
        <begin position="139"/>
        <end position="150"/>
    </location>
</feature>
<dbReference type="Proteomes" id="UP000001514">
    <property type="component" value="Unassembled WGS sequence"/>
</dbReference>
<dbReference type="KEGG" id="smo:SELMODRAFT_441701"/>
<feature type="compositionally biased region" description="Basic and acidic residues" evidence="1">
    <location>
        <begin position="484"/>
        <end position="511"/>
    </location>
</feature>
<feature type="compositionally biased region" description="Polar residues" evidence="1">
    <location>
        <begin position="368"/>
        <end position="380"/>
    </location>
</feature>
<feature type="compositionally biased region" description="Basic and acidic residues" evidence="1">
    <location>
        <begin position="412"/>
        <end position="427"/>
    </location>
</feature>
<feature type="compositionally biased region" description="Polar residues" evidence="1">
    <location>
        <begin position="572"/>
        <end position="586"/>
    </location>
</feature>
<gene>
    <name evidence="2" type="ORF">SELMODRAFT_441701</name>
</gene>
<feature type="compositionally biased region" description="Low complexity" evidence="1">
    <location>
        <begin position="91"/>
        <end position="103"/>
    </location>
</feature>
<feature type="compositionally biased region" description="Basic and acidic residues" evidence="1">
    <location>
        <begin position="16"/>
        <end position="34"/>
    </location>
</feature>
<evidence type="ECO:0000313" key="3">
    <source>
        <dbReference type="Proteomes" id="UP000001514"/>
    </source>
</evidence>
<accession>D8RM76</accession>
<dbReference type="OrthoDB" id="1923709at2759"/>
<dbReference type="PANTHER" id="PTHR34802">
    <property type="entry name" value="CHORISMATE SYNTHASE"/>
    <property type="match status" value="1"/>
</dbReference>
<feature type="compositionally biased region" description="Low complexity" evidence="1">
    <location>
        <begin position="744"/>
        <end position="757"/>
    </location>
</feature>
<keyword evidence="3" id="KW-1185">Reference proteome</keyword>
<dbReference type="PANTHER" id="PTHR34802:SF1">
    <property type="entry name" value="CHORISMATE SYNTHASE"/>
    <property type="match status" value="1"/>
</dbReference>
<sequence length="912" mass="98579">MKRYTREFLLSFADSENCRRPPNDLDPAVRRDSPSPDLVDSGVSPGTKFLHRRDRDFGHDVPEWRNRNSGNGGGLLSQGPARRKAYDEEGSSFSSPFRASGSRQGPGQTRWDHRSSIDRERERGGRHWDGAASEHDGLLGSGGGLRGAYPGGPDRFVGGGRGSRNNANDTRPNKFSGGYRNDLDAIDGETFGEKSSTEDREEEERKRRESFESMRKEQQQERKRQEEKKRDDDTKVLPVEQNAKQGSRPLVPPGFSKKTSARKEQNNEEAKEEKAIGGDVIPLQQSSGAVNPLAIAISLTEAESFALTNDSGNGKISNSTGAMTVPSSSPQTEKVDARLTRTSSKFAHLFSFEDDNSTMEFLSLFGSAGSTSKDGGQSPRSPALKSSGMKPSSEVVQHGLILPMPVGPSLEDIEKGFDNGAGSDHHGSSSTFLTCEDIEQSLLAEAKTETHNEQLNDNWGHSVAKEADTDASRHLLSLLQKASLKPDNEHKAPPVEAKPCDGQREARDGKESGAATLEALFGMSFMMELRSTDAPLSAKVASETNNHLLPKNAATVPEKSNAASEVLDGMYMNTNSHHPSWPTWNKQPEVPEKSSGNSQHVIADTSPGQELRKQPSEELDSGVFNDFLKFKKAMKQRSSKANDPFLGVAKDSGSQENSSNERPENPLDTSSNGGGSPAVTTPANLYRSHSPPLINQKSSALQLQQLQQALASQGSRASIQAKQQANGEASAGYSRAARPSFSRQQQQALFEQQQQQLHAHHFHQGGGFAPPPSSAAAFGHHDLHHHLLYSSKQQQRPHSFFPPNGSNQQPPLPPLASLHLPPGHSAPPMSFGHHPPLATPGAFLGFPPPNDAGFLVAGEIAAAAGGGGGGAGAGLDARWIPGRDHPIGLYHHHHQQQHHQQSQFGAHEIGFP</sequence>
<feature type="region of interest" description="Disordered" evidence="1">
    <location>
        <begin position="791"/>
        <end position="832"/>
    </location>
</feature>
<feature type="compositionally biased region" description="Basic and acidic residues" evidence="1">
    <location>
        <begin position="261"/>
        <end position="276"/>
    </location>
</feature>
<feature type="region of interest" description="Disordered" evidence="1">
    <location>
        <begin position="635"/>
        <end position="692"/>
    </location>
</feature>
<organism evidence="3">
    <name type="scientific">Selaginella moellendorffii</name>
    <name type="common">Spikemoss</name>
    <dbReference type="NCBI Taxonomy" id="88036"/>
    <lineage>
        <taxon>Eukaryota</taxon>
        <taxon>Viridiplantae</taxon>
        <taxon>Streptophyta</taxon>
        <taxon>Embryophyta</taxon>
        <taxon>Tracheophyta</taxon>
        <taxon>Lycopodiopsida</taxon>
        <taxon>Selaginellales</taxon>
        <taxon>Selaginellaceae</taxon>
        <taxon>Selaginella</taxon>
    </lineage>
</organism>
<protein>
    <submittedName>
        <fullName evidence="2">Uncharacterized protein</fullName>
    </submittedName>
</protein>
<proteinExistence type="predicted"/>
<feature type="region of interest" description="Disordered" evidence="1">
    <location>
        <begin position="483"/>
        <end position="511"/>
    </location>
</feature>
<dbReference type="EMBL" id="GL377583">
    <property type="protein sequence ID" value="EFJ26839.1"/>
    <property type="molecule type" value="Genomic_DNA"/>
</dbReference>
<evidence type="ECO:0000313" key="2">
    <source>
        <dbReference type="EMBL" id="EFJ26839.1"/>
    </source>
</evidence>
<dbReference type="eggNOG" id="ENOG502QQ6Y">
    <property type="taxonomic scope" value="Eukaryota"/>
</dbReference>
<dbReference type="InParanoid" id="D8RM76"/>